<dbReference type="OrthoDB" id="791606at2"/>
<dbReference type="RefSeq" id="WP_073082248.1">
    <property type="nucleotide sequence ID" value="NZ_FQWS01000001.1"/>
</dbReference>
<reference evidence="4" key="1">
    <citation type="submission" date="2016-11" db="EMBL/GenBank/DDBJ databases">
        <authorList>
            <person name="Varghese N."/>
            <person name="Submissions S."/>
        </authorList>
    </citation>
    <scope>NUCLEOTIDE SEQUENCE [LARGE SCALE GENOMIC DNA]</scope>
    <source>
        <strain evidence="4">DSM 25330</strain>
    </source>
</reference>
<dbReference type="EMBL" id="FQWS01000001">
    <property type="protein sequence ID" value="SHG53665.1"/>
    <property type="molecule type" value="Genomic_DNA"/>
</dbReference>
<dbReference type="Pfam" id="PF18167">
    <property type="entry name" value="Sa_NUDIX"/>
    <property type="match status" value="1"/>
</dbReference>
<name>A0A1M5KLS5_9FLAO</name>
<dbReference type="AlphaFoldDB" id="A0A1M5KLS5"/>
<feature type="domain" description="CD-NTase-associated protein 16 NUDIX" evidence="2">
    <location>
        <begin position="81"/>
        <end position="275"/>
    </location>
</feature>
<feature type="transmembrane region" description="Helical" evidence="1">
    <location>
        <begin position="39"/>
        <end position="59"/>
    </location>
</feature>
<evidence type="ECO:0000259" key="2">
    <source>
        <dbReference type="Pfam" id="PF18167"/>
    </source>
</evidence>
<evidence type="ECO:0000313" key="3">
    <source>
        <dbReference type="EMBL" id="SHG53665.1"/>
    </source>
</evidence>
<dbReference type="STRING" id="1089305.SAMN05444148_0370"/>
<organism evidence="3 4">
    <name type="scientific">Winogradskyella jejuensis</name>
    <dbReference type="NCBI Taxonomy" id="1089305"/>
    <lineage>
        <taxon>Bacteria</taxon>
        <taxon>Pseudomonadati</taxon>
        <taxon>Bacteroidota</taxon>
        <taxon>Flavobacteriia</taxon>
        <taxon>Flavobacteriales</taxon>
        <taxon>Flavobacteriaceae</taxon>
        <taxon>Winogradskyella</taxon>
    </lineage>
</organism>
<evidence type="ECO:0000256" key="1">
    <source>
        <dbReference type="SAM" id="Phobius"/>
    </source>
</evidence>
<dbReference type="InterPro" id="IPR040829">
    <property type="entry name" value="Cap16_NUDIX"/>
</dbReference>
<protein>
    <recommendedName>
        <fullName evidence="2">CD-NTase-associated protein 16 NUDIX domain-containing protein</fullName>
    </recommendedName>
</protein>
<dbReference type="Proteomes" id="UP000184522">
    <property type="component" value="Unassembled WGS sequence"/>
</dbReference>
<gene>
    <name evidence="3" type="ORF">SAMN05444148_0370</name>
</gene>
<keyword evidence="1" id="KW-0472">Membrane</keyword>
<keyword evidence="1" id="KW-1133">Transmembrane helix</keyword>
<feature type="transmembrane region" description="Helical" evidence="1">
    <location>
        <begin position="9"/>
        <end position="27"/>
    </location>
</feature>
<accession>A0A1M5KLS5</accession>
<keyword evidence="4" id="KW-1185">Reference proteome</keyword>
<sequence>MSKVLTRFLFYLIGFLIAISYLAYRYLYLKGVNDFHKEILVTAAFAVVIGCFTGIIEIVKAQGKYFWIALKCFLLIPNKKVYVSLSYLLRIKIPGDEKYFLVKGAKINQYQPVGGVYKLVGNKDLYKDWKAAPKADGKNPRDLRFFVSAKFIPKIISWFYSRKDRENGVWREFSEELVETQILSATNFKSIRAEYLGTEENVLCKQTRFKDEQYHTLIYDIFQIELNTKQLKEFKKLLKSSSFNEKYAFVTEDDIKKECFDEHKTRIGQHSKYIL</sequence>
<keyword evidence="1" id="KW-0812">Transmembrane</keyword>
<evidence type="ECO:0000313" key="4">
    <source>
        <dbReference type="Proteomes" id="UP000184522"/>
    </source>
</evidence>
<proteinExistence type="predicted"/>